<gene>
    <name evidence="2" type="ORF">GC105_11235</name>
</gene>
<feature type="transmembrane region" description="Helical" evidence="1">
    <location>
        <begin position="163"/>
        <end position="182"/>
    </location>
</feature>
<feature type="transmembrane region" description="Helical" evidence="1">
    <location>
        <begin position="34"/>
        <end position="55"/>
    </location>
</feature>
<organism evidence="2 3">
    <name type="scientific">Alkalibaculum sporogenes</name>
    <dbReference type="NCBI Taxonomy" id="2655001"/>
    <lineage>
        <taxon>Bacteria</taxon>
        <taxon>Bacillati</taxon>
        <taxon>Bacillota</taxon>
        <taxon>Clostridia</taxon>
        <taxon>Eubacteriales</taxon>
        <taxon>Eubacteriaceae</taxon>
        <taxon>Alkalibaculum</taxon>
    </lineage>
</organism>
<reference evidence="2 3" key="1">
    <citation type="submission" date="2019-10" db="EMBL/GenBank/DDBJ databases">
        <title>Alkalibaculum tamaniensis sp.nov., a new alkaliphilic acetogen, isolated on methoxylated aromatics from a mud volcano.</title>
        <authorList>
            <person name="Khomyakova M.A."/>
            <person name="Merkel A.Y."/>
            <person name="Bonch-Osmolovskaya E.A."/>
            <person name="Slobodkin A.I."/>
        </authorList>
    </citation>
    <scope>NUCLEOTIDE SEQUENCE [LARGE SCALE GENOMIC DNA]</scope>
    <source>
        <strain evidence="2 3">M08DMB</strain>
    </source>
</reference>
<sequence length="232" mass="27220">MISIYTENIKSNFDELIVLELYGSGTGIFSMRSYIYIMLYNIIPVYILCGFYEYCKTHINLAVKIRFGSRTKWLNKINKTAINFIILYIFVTILVYIITSFVFTRDIELNKNSVELLKGTPMVNTPIINIIIKFVISKFLEMLFIFLFILLIDTFTKSTIIDFILIVIGHIINLFPLKFMVYNPMGISFLGRQIYNENARTLTYSEIIITLFIYIFFVLVILNLRKSMIFND</sequence>
<dbReference type="AlphaFoldDB" id="A0A6A7KAP9"/>
<evidence type="ECO:0000313" key="2">
    <source>
        <dbReference type="EMBL" id="MPW26361.1"/>
    </source>
</evidence>
<keyword evidence="1" id="KW-1133">Transmembrane helix</keyword>
<feature type="transmembrane region" description="Helical" evidence="1">
    <location>
        <begin position="202"/>
        <end position="224"/>
    </location>
</feature>
<dbReference type="EMBL" id="WHNX01000017">
    <property type="protein sequence ID" value="MPW26361.1"/>
    <property type="molecule type" value="Genomic_DNA"/>
</dbReference>
<proteinExistence type="predicted"/>
<keyword evidence="1" id="KW-0812">Transmembrane</keyword>
<evidence type="ECO:0000256" key="1">
    <source>
        <dbReference type="SAM" id="Phobius"/>
    </source>
</evidence>
<feature type="transmembrane region" description="Helical" evidence="1">
    <location>
        <begin position="127"/>
        <end position="151"/>
    </location>
</feature>
<keyword evidence="1" id="KW-0472">Membrane</keyword>
<name>A0A6A7KAP9_9FIRM</name>
<comment type="caution">
    <text evidence="2">The sequence shown here is derived from an EMBL/GenBank/DDBJ whole genome shotgun (WGS) entry which is preliminary data.</text>
</comment>
<keyword evidence="3" id="KW-1185">Reference proteome</keyword>
<feature type="transmembrane region" description="Helical" evidence="1">
    <location>
        <begin position="80"/>
        <end position="103"/>
    </location>
</feature>
<dbReference type="Proteomes" id="UP000440004">
    <property type="component" value="Unassembled WGS sequence"/>
</dbReference>
<evidence type="ECO:0000313" key="3">
    <source>
        <dbReference type="Proteomes" id="UP000440004"/>
    </source>
</evidence>
<accession>A0A6A7KAP9</accession>
<protein>
    <submittedName>
        <fullName evidence="2">Uncharacterized protein</fullName>
    </submittedName>
</protein>